<gene>
    <name evidence="1" type="ORF">MRATA1EN22A_LOCUS22346</name>
</gene>
<evidence type="ECO:0000313" key="2">
    <source>
        <dbReference type="Proteomes" id="UP001162501"/>
    </source>
</evidence>
<sequence>MALGRGLNQYENTAEFCSERTRCHRVTSRGRTPSPACGGLCVALSSSHIFLMITGFVTGETASQKLRSSRMARAEILEDDTPKHT</sequence>
<dbReference type="EMBL" id="OZ243562">
    <property type="protein sequence ID" value="CAN0501589.1"/>
    <property type="molecule type" value="Genomic_DNA"/>
</dbReference>
<proteinExistence type="predicted"/>
<protein>
    <submittedName>
        <fullName evidence="1">Uncharacterized protein</fullName>
    </submittedName>
</protein>
<dbReference type="Proteomes" id="UP001162501">
    <property type="component" value="Chromosome 34"/>
</dbReference>
<name>A0ACB1MJX2_RANTA</name>
<accession>A0ACB1MJX2</accession>
<reference evidence="1" key="1">
    <citation type="submission" date="2025-03" db="EMBL/GenBank/DDBJ databases">
        <authorList>
            <consortium name="ELIXIR-Norway"/>
            <consortium name="Elixir Norway"/>
        </authorList>
    </citation>
    <scope>NUCLEOTIDE SEQUENCE</scope>
</reference>
<organism evidence="1 2">
    <name type="scientific">Rangifer tarandus platyrhynchus</name>
    <name type="common">Svalbard reindeer</name>
    <dbReference type="NCBI Taxonomy" id="3082113"/>
    <lineage>
        <taxon>Eukaryota</taxon>
        <taxon>Metazoa</taxon>
        <taxon>Chordata</taxon>
        <taxon>Craniata</taxon>
        <taxon>Vertebrata</taxon>
        <taxon>Euteleostomi</taxon>
        <taxon>Mammalia</taxon>
        <taxon>Eutheria</taxon>
        <taxon>Laurasiatheria</taxon>
        <taxon>Artiodactyla</taxon>
        <taxon>Ruminantia</taxon>
        <taxon>Pecora</taxon>
        <taxon>Cervidae</taxon>
        <taxon>Odocoileinae</taxon>
        <taxon>Rangifer</taxon>
    </lineage>
</organism>
<evidence type="ECO:0000313" key="1">
    <source>
        <dbReference type="EMBL" id="CAN0501589.1"/>
    </source>
</evidence>